<keyword evidence="1" id="KW-0695">RNA-directed DNA polymerase</keyword>
<sequence>MVGECMSRHQAWDDTVLKLRSRLSNWKMVRFGFALFKRCTDLLLFLIRRPVLAGSEHQQMVDLNSLLESVSLSQSHDRWFCDLTGVGEFQVNEMRVSPDHYSPDMSMVGVGLAGLMSFSDWQSWFSSIRLPSKVKNMLEGVFCVAWWSIW</sequence>
<dbReference type="AlphaFoldDB" id="A0A6L2KAX0"/>
<evidence type="ECO:0000313" key="1">
    <source>
        <dbReference type="EMBL" id="GEU46601.1"/>
    </source>
</evidence>
<keyword evidence="1" id="KW-0548">Nucleotidyltransferase</keyword>
<reference evidence="1" key="1">
    <citation type="journal article" date="2019" name="Sci. Rep.">
        <title>Draft genome of Tanacetum cinerariifolium, the natural source of mosquito coil.</title>
        <authorList>
            <person name="Yamashiro T."/>
            <person name="Shiraishi A."/>
            <person name="Satake H."/>
            <person name="Nakayama K."/>
        </authorList>
    </citation>
    <scope>NUCLEOTIDE SEQUENCE</scope>
</reference>
<name>A0A6L2KAX0_TANCI</name>
<organism evidence="1">
    <name type="scientific">Tanacetum cinerariifolium</name>
    <name type="common">Dalmatian daisy</name>
    <name type="synonym">Chrysanthemum cinerariifolium</name>
    <dbReference type="NCBI Taxonomy" id="118510"/>
    <lineage>
        <taxon>Eukaryota</taxon>
        <taxon>Viridiplantae</taxon>
        <taxon>Streptophyta</taxon>
        <taxon>Embryophyta</taxon>
        <taxon>Tracheophyta</taxon>
        <taxon>Spermatophyta</taxon>
        <taxon>Magnoliopsida</taxon>
        <taxon>eudicotyledons</taxon>
        <taxon>Gunneridae</taxon>
        <taxon>Pentapetalae</taxon>
        <taxon>asterids</taxon>
        <taxon>campanulids</taxon>
        <taxon>Asterales</taxon>
        <taxon>Asteraceae</taxon>
        <taxon>Asteroideae</taxon>
        <taxon>Anthemideae</taxon>
        <taxon>Anthemidinae</taxon>
        <taxon>Tanacetum</taxon>
    </lineage>
</organism>
<dbReference type="EMBL" id="BKCJ010002148">
    <property type="protein sequence ID" value="GEU46601.1"/>
    <property type="molecule type" value="Genomic_DNA"/>
</dbReference>
<comment type="caution">
    <text evidence="1">The sequence shown here is derived from an EMBL/GenBank/DDBJ whole genome shotgun (WGS) entry which is preliminary data.</text>
</comment>
<dbReference type="GO" id="GO:0003964">
    <property type="term" value="F:RNA-directed DNA polymerase activity"/>
    <property type="evidence" value="ECO:0007669"/>
    <property type="project" value="UniProtKB-KW"/>
</dbReference>
<keyword evidence="1" id="KW-0808">Transferase</keyword>
<gene>
    <name evidence="1" type="ORF">Tci_018579</name>
</gene>
<protein>
    <submittedName>
        <fullName evidence="1">RNA-directed DNA polymerase, eukaryota</fullName>
    </submittedName>
</protein>
<accession>A0A6L2KAX0</accession>
<proteinExistence type="predicted"/>